<dbReference type="AlphaFoldDB" id="A0AAP5LRS1"/>
<proteinExistence type="predicted"/>
<evidence type="ECO:0000256" key="1">
    <source>
        <dbReference type="SAM" id="Phobius"/>
    </source>
</evidence>
<keyword evidence="1" id="KW-1133">Transmembrane helix</keyword>
<feature type="transmembrane region" description="Helical" evidence="1">
    <location>
        <begin position="50"/>
        <end position="70"/>
    </location>
</feature>
<name>A0AAP5LRS1_PAEAM</name>
<keyword evidence="1" id="KW-0472">Membrane</keyword>
<dbReference type="Proteomes" id="UP001254832">
    <property type="component" value="Unassembled WGS sequence"/>
</dbReference>
<gene>
    <name evidence="2" type="ORF">J2W91_005490</name>
</gene>
<comment type="caution">
    <text evidence="2">The sequence shown here is derived from an EMBL/GenBank/DDBJ whole genome shotgun (WGS) entry which is preliminary data.</text>
</comment>
<accession>A0AAP5LRS1</accession>
<organism evidence="2 3">
    <name type="scientific">Paenibacillus amylolyticus</name>
    <dbReference type="NCBI Taxonomy" id="1451"/>
    <lineage>
        <taxon>Bacteria</taxon>
        <taxon>Bacillati</taxon>
        <taxon>Bacillota</taxon>
        <taxon>Bacilli</taxon>
        <taxon>Bacillales</taxon>
        <taxon>Paenibacillaceae</taxon>
        <taxon>Paenibacillus</taxon>
    </lineage>
</organism>
<sequence length="127" mass="14456">MILRSSKYTPYYSYIGIAFFILTLVVNLSFKYGTTSDEGVLFLLSVSNAVLLMFTLLWAVFGIIELHLIMKTKNRLQSRLHHGTISTAEYKISQKSIKFSLAIGISYLVLIVIQVGYVILNWDEINI</sequence>
<evidence type="ECO:0000313" key="2">
    <source>
        <dbReference type="EMBL" id="MDR6726965.1"/>
    </source>
</evidence>
<evidence type="ECO:0000313" key="3">
    <source>
        <dbReference type="Proteomes" id="UP001254832"/>
    </source>
</evidence>
<feature type="transmembrane region" description="Helical" evidence="1">
    <location>
        <begin position="99"/>
        <end position="120"/>
    </location>
</feature>
<dbReference type="EMBL" id="JAVDTR010000021">
    <property type="protein sequence ID" value="MDR6726965.1"/>
    <property type="molecule type" value="Genomic_DNA"/>
</dbReference>
<protein>
    <submittedName>
        <fullName evidence="2">Uncharacterized protein</fullName>
    </submittedName>
</protein>
<reference evidence="2" key="1">
    <citation type="submission" date="2023-07" db="EMBL/GenBank/DDBJ databases">
        <title>Sorghum-associated microbial communities from plants grown in Nebraska, USA.</title>
        <authorList>
            <person name="Schachtman D."/>
        </authorList>
    </citation>
    <scope>NUCLEOTIDE SEQUENCE</scope>
    <source>
        <strain evidence="2">BE80</strain>
    </source>
</reference>
<feature type="transmembrane region" description="Helical" evidence="1">
    <location>
        <begin position="12"/>
        <end position="30"/>
    </location>
</feature>
<keyword evidence="1" id="KW-0812">Transmembrane</keyword>